<evidence type="ECO:0000259" key="5">
    <source>
        <dbReference type="Pfam" id="PF25137"/>
    </source>
</evidence>
<protein>
    <submittedName>
        <fullName evidence="6">Alcohol dehydrogenase</fullName>
    </submittedName>
</protein>
<comment type="caution">
    <text evidence="6">The sequence shown here is derived from an EMBL/GenBank/DDBJ whole genome shotgun (WGS) entry which is preliminary data.</text>
</comment>
<dbReference type="InterPro" id="IPR039697">
    <property type="entry name" value="Alcohol_dehydrogenase_Fe"/>
</dbReference>
<organism evidence="6 7">
    <name type="scientific">Methanoculleus taiwanensis</name>
    <dbReference type="NCBI Taxonomy" id="1550565"/>
    <lineage>
        <taxon>Archaea</taxon>
        <taxon>Methanobacteriati</taxon>
        <taxon>Methanobacteriota</taxon>
        <taxon>Stenosarchaea group</taxon>
        <taxon>Methanomicrobia</taxon>
        <taxon>Methanomicrobiales</taxon>
        <taxon>Methanomicrobiaceae</taxon>
        <taxon>Methanoculleus</taxon>
    </lineage>
</organism>
<dbReference type="PANTHER" id="PTHR11496:SF102">
    <property type="entry name" value="ALCOHOL DEHYDROGENASE 4"/>
    <property type="match status" value="1"/>
</dbReference>
<dbReference type="FunFam" id="3.40.50.1970:FF:000003">
    <property type="entry name" value="Alcohol dehydrogenase, iron-containing"/>
    <property type="match status" value="1"/>
</dbReference>
<sequence length="388" mass="41544">MLVRDELELKKFFVPEFIFGRGALELAGRYARNVGLRKVLLVTDAGVTKAGWADCVCSSLDEAGIPYEVFDCVSPNPRVGEVMTGAEVYRAAECQGIVAVGGGSPIDCAKGIGIVNSNRRHILTFEGVDQVQLPGPPLICIPTTAGSSADVSQFAIITDEEGRRKIAIISKTLVPDISLLDPLPLTTMDTTLTVDTGMDALAHAIEAYVSNASSSVTDLHAMQAIRLQVSALPNAFSAPEDLQTRYRTMLGSLYAGLAFSNASLGAAHAMSHSLGGLLDLPHGRCNAILLEHVVGYNYAAVPDRFDEIARTMGLQPDRLPGTERQKALTRAIGDFRRSLGIDATLSDLGVRPGDLPDLAKRALIDPCMATNPRRLELKEIEEIYASAL</sequence>
<name>A0A498H1A8_9EURY</name>
<dbReference type="EMBL" id="LHQS01000002">
    <property type="protein sequence ID" value="RXE56115.1"/>
    <property type="molecule type" value="Genomic_DNA"/>
</dbReference>
<keyword evidence="3" id="KW-0520">NAD</keyword>
<feature type="domain" description="Alcohol dehydrogenase iron-type/glycerol dehydrogenase GldA" evidence="4">
    <location>
        <begin position="16"/>
        <end position="182"/>
    </location>
</feature>
<proteinExistence type="inferred from homology"/>
<dbReference type="Pfam" id="PF00465">
    <property type="entry name" value="Fe-ADH"/>
    <property type="match status" value="1"/>
</dbReference>
<dbReference type="Proteomes" id="UP000290932">
    <property type="component" value="Unassembled WGS sequence"/>
</dbReference>
<dbReference type="InterPro" id="IPR001670">
    <property type="entry name" value="ADH_Fe/GldA"/>
</dbReference>
<dbReference type="Gene3D" id="1.20.1090.10">
    <property type="entry name" value="Dehydroquinate synthase-like - alpha domain"/>
    <property type="match status" value="1"/>
</dbReference>
<dbReference type="PANTHER" id="PTHR11496">
    <property type="entry name" value="ALCOHOL DEHYDROGENASE"/>
    <property type="match status" value="1"/>
</dbReference>
<dbReference type="InterPro" id="IPR018211">
    <property type="entry name" value="ADH_Fe_CS"/>
</dbReference>
<dbReference type="SUPFAM" id="SSF56796">
    <property type="entry name" value="Dehydroquinate synthase-like"/>
    <property type="match status" value="1"/>
</dbReference>
<dbReference type="GO" id="GO:0004022">
    <property type="term" value="F:alcohol dehydrogenase (NAD+) activity"/>
    <property type="evidence" value="ECO:0007669"/>
    <property type="project" value="TreeGrafter"/>
</dbReference>
<keyword evidence="2" id="KW-0560">Oxidoreductase</keyword>
<feature type="domain" description="Fe-containing alcohol dehydrogenase-like C-terminal" evidence="5">
    <location>
        <begin position="193"/>
        <end position="387"/>
    </location>
</feature>
<dbReference type="OrthoDB" id="57329at2157"/>
<gene>
    <name evidence="6" type="ORF">ABH15_08020</name>
</gene>
<accession>A0A498H1A8</accession>
<dbReference type="CDD" id="cd17814">
    <property type="entry name" value="Fe-ADH-like"/>
    <property type="match status" value="1"/>
</dbReference>
<evidence type="ECO:0000313" key="6">
    <source>
        <dbReference type="EMBL" id="RXE56115.1"/>
    </source>
</evidence>
<evidence type="ECO:0000256" key="1">
    <source>
        <dbReference type="ARBA" id="ARBA00007358"/>
    </source>
</evidence>
<dbReference type="GO" id="GO:0046872">
    <property type="term" value="F:metal ion binding"/>
    <property type="evidence" value="ECO:0007669"/>
    <property type="project" value="InterPro"/>
</dbReference>
<dbReference type="AlphaFoldDB" id="A0A498H1A8"/>
<evidence type="ECO:0000313" key="7">
    <source>
        <dbReference type="Proteomes" id="UP000290932"/>
    </source>
</evidence>
<dbReference type="FunFam" id="1.20.1090.10:FF:000001">
    <property type="entry name" value="Aldehyde-alcohol dehydrogenase"/>
    <property type="match status" value="1"/>
</dbReference>
<comment type="similarity">
    <text evidence="1">Belongs to the iron-containing alcohol dehydrogenase family.</text>
</comment>
<evidence type="ECO:0000256" key="2">
    <source>
        <dbReference type="ARBA" id="ARBA00023002"/>
    </source>
</evidence>
<evidence type="ECO:0000259" key="4">
    <source>
        <dbReference type="Pfam" id="PF00465"/>
    </source>
</evidence>
<dbReference type="Gene3D" id="3.40.50.1970">
    <property type="match status" value="1"/>
</dbReference>
<dbReference type="PROSITE" id="PS00060">
    <property type="entry name" value="ADH_IRON_2"/>
    <property type="match status" value="1"/>
</dbReference>
<dbReference type="InterPro" id="IPR056798">
    <property type="entry name" value="ADH_Fe_C"/>
</dbReference>
<dbReference type="Pfam" id="PF25137">
    <property type="entry name" value="ADH_Fe_C"/>
    <property type="match status" value="1"/>
</dbReference>
<dbReference type="NCBIfam" id="NF041833">
    <property type="entry name" value="Fe_ADH_ErcA"/>
    <property type="match status" value="1"/>
</dbReference>
<keyword evidence="7" id="KW-1185">Reference proteome</keyword>
<reference evidence="6 7" key="1">
    <citation type="journal article" date="2015" name="Int. J. Syst. Evol. Microbiol.">
        <title>Methanoculleus taiwanensis sp. nov., a methanogen isolated from deep marine sediment at the deformation front area near Taiwan.</title>
        <authorList>
            <person name="Weng C.Y."/>
            <person name="Chen S.C."/>
            <person name="Lai M.C."/>
            <person name="Wu S.Y."/>
            <person name="Lin S."/>
            <person name="Yang T.F."/>
            <person name="Chen P.C."/>
        </authorList>
    </citation>
    <scope>NUCLEOTIDE SEQUENCE [LARGE SCALE GENOMIC DNA]</scope>
    <source>
        <strain evidence="6 7">CYW4</strain>
    </source>
</reference>
<dbReference type="RefSeq" id="WP_128693846.1">
    <property type="nucleotide sequence ID" value="NZ_LHQS01000002.1"/>
</dbReference>
<evidence type="ECO:0000256" key="3">
    <source>
        <dbReference type="ARBA" id="ARBA00023027"/>
    </source>
</evidence>